<dbReference type="SUPFAM" id="SSF51735">
    <property type="entry name" value="NAD(P)-binding Rossmann-fold domains"/>
    <property type="match status" value="1"/>
</dbReference>
<feature type="domain" description="Quinate/shikimate 5-dehydrogenase/glutamyl-tRNA reductase" evidence="16">
    <location>
        <begin position="175"/>
        <end position="309"/>
    </location>
</feature>
<dbReference type="GO" id="GO:0050661">
    <property type="term" value="F:NADP binding"/>
    <property type="evidence" value="ECO:0007669"/>
    <property type="project" value="InterPro"/>
</dbReference>
<dbReference type="Proteomes" id="UP000322214">
    <property type="component" value="Chromosome"/>
</dbReference>
<evidence type="ECO:0000256" key="5">
    <source>
        <dbReference type="ARBA" id="ARBA00023002"/>
    </source>
</evidence>
<keyword evidence="19" id="KW-1185">Reference proteome</keyword>
<reference evidence="18 19" key="1">
    <citation type="submission" date="2019-08" db="EMBL/GenBank/DDBJ databases">
        <title>Deep-cultivation of Planctomycetes and their phenomic and genomic characterization uncovers novel biology.</title>
        <authorList>
            <person name="Wiegand S."/>
            <person name="Jogler M."/>
            <person name="Boedeker C."/>
            <person name="Pinto D."/>
            <person name="Vollmers J."/>
            <person name="Rivas-Marin E."/>
            <person name="Kohn T."/>
            <person name="Peeters S.H."/>
            <person name="Heuer A."/>
            <person name="Rast P."/>
            <person name="Oberbeckmann S."/>
            <person name="Bunk B."/>
            <person name="Jeske O."/>
            <person name="Meyerdierks A."/>
            <person name="Storesund J.E."/>
            <person name="Kallscheuer N."/>
            <person name="Luecker S."/>
            <person name="Lage O.M."/>
            <person name="Pohl T."/>
            <person name="Merkel B.J."/>
            <person name="Hornburger P."/>
            <person name="Mueller R.-W."/>
            <person name="Bruemmer F."/>
            <person name="Labrenz M."/>
            <person name="Spormann A.M."/>
            <person name="Op den Camp H."/>
            <person name="Overmann J."/>
            <person name="Amann R."/>
            <person name="Jetten M.S.M."/>
            <person name="Mascher T."/>
            <person name="Medema M.H."/>
            <person name="Devos D.P."/>
            <person name="Kaster A.-K."/>
            <person name="Ovreas L."/>
            <person name="Rohde M."/>
            <person name="Galperin M.Y."/>
            <person name="Jogler C."/>
        </authorList>
    </citation>
    <scope>NUCLEOTIDE SEQUENCE [LARGE SCALE GENOMIC DNA]</scope>
    <source>
        <strain evidence="18 19">FC18</strain>
    </source>
</reference>
<evidence type="ECO:0000256" key="10">
    <source>
        <dbReference type="PIRSR" id="PIRSR000445-1"/>
    </source>
</evidence>
<evidence type="ECO:0000256" key="1">
    <source>
        <dbReference type="ARBA" id="ARBA00005059"/>
    </source>
</evidence>
<feature type="active site" description="Nucleophile" evidence="9 10">
    <location>
        <position position="50"/>
    </location>
</feature>
<gene>
    <name evidence="9 18" type="primary">hemA</name>
    <name evidence="18" type="ORF">MFFC18_00980</name>
</gene>
<feature type="binding site" evidence="9 11">
    <location>
        <position position="111"/>
    </location>
    <ligand>
        <name>substrate</name>
    </ligand>
</feature>
<dbReference type="InterPro" id="IPR036343">
    <property type="entry name" value="GluRdtase_N_sf"/>
</dbReference>
<dbReference type="GO" id="GO:0008883">
    <property type="term" value="F:glutamyl-tRNA reductase activity"/>
    <property type="evidence" value="ECO:0007669"/>
    <property type="project" value="UniProtKB-UniRule"/>
</dbReference>
<dbReference type="PANTHER" id="PTHR43013:SF1">
    <property type="entry name" value="GLUTAMYL-TRNA REDUCTASE"/>
    <property type="match status" value="1"/>
</dbReference>
<dbReference type="InterPro" id="IPR018214">
    <property type="entry name" value="GluRdtase_CS"/>
</dbReference>
<evidence type="ECO:0000256" key="3">
    <source>
        <dbReference type="ARBA" id="ARBA00012970"/>
    </source>
</evidence>
<dbReference type="Pfam" id="PF01488">
    <property type="entry name" value="Shikimate_DH"/>
    <property type="match status" value="1"/>
</dbReference>
<dbReference type="FunFam" id="3.30.460.30:FF:000001">
    <property type="entry name" value="Glutamyl-tRNA reductase"/>
    <property type="match status" value="1"/>
</dbReference>
<keyword evidence="4 9" id="KW-0521">NADP</keyword>
<dbReference type="PIRSF" id="PIRSF000445">
    <property type="entry name" value="4pyrrol_synth_GluRdtase"/>
    <property type="match status" value="1"/>
</dbReference>
<feature type="binding site" evidence="9 11">
    <location>
        <begin position="49"/>
        <end position="52"/>
    </location>
    <ligand>
        <name>substrate</name>
    </ligand>
</feature>
<evidence type="ECO:0000256" key="4">
    <source>
        <dbReference type="ARBA" id="ARBA00022857"/>
    </source>
</evidence>
<dbReference type="CDD" id="cd05213">
    <property type="entry name" value="NAD_bind_Glutamyl_tRNA_reduct"/>
    <property type="match status" value="1"/>
</dbReference>
<feature type="binding site" evidence="9 11">
    <location>
        <begin position="116"/>
        <end position="118"/>
    </location>
    <ligand>
        <name>substrate</name>
    </ligand>
</feature>
<dbReference type="InterPro" id="IPR000343">
    <property type="entry name" value="4pyrrol_synth_GluRdtase"/>
</dbReference>
<dbReference type="EMBL" id="CP042912">
    <property type="protein sequence ID" value="QEG20251.1"/>
    <property type="molecule type" value="Genomic_DNA"/>
</dbReference>
<dbReference type="KEGG" id="mff:MFFC18_00980"/>
<dbReference type="InterPro" id="IPR015895">
    <property type="entry name" value="4pyrrol_synth_GluRdtase_N"/>
</dbReference>
<dbReference type="HAMAP" id="MF_00087">
    <property type="entry name" value="Glu_tRNA_reductase"/>
    <property type="match status" value="1"/>
</dbReference>
<comment type="miscellaneous">
    <text evidence="9">During catalysis, the active site Cys acts as a nucleophile attacking the alpha-carbonyl group of tRNA-bound glutamate with the formation of a thioester intermediate between enzyme and glutamate, and the concomitant release of tRNA(Glu). The thioester intermediate is finally reduced by direct hydride transfer from NADPH, to form the product GSA.</text>
</comment>
<evidence type="ECO:0000256" key="6">
    <source>
        <dbReference type="ARBA" id="ARBA00023244"/>
    </source>
</evidence>
<evidence type="ECO:0000256" key="7">
    <source>
        <dbReference type="ARBA" id="ARBA00047464"/>
    </source>
</evidence>
<dbReference type="PROSITE" id="PS00747">
    <property type="entry name" value="GLUTR"/>
    <property type="match status" value="1"/>
</dbReference>
<dbReference type="STRING" id="980251.GCA_001642875_03663"/>
<accession>A0A5B9PAV2</accession>
<dbReference type="SUPFAM" id="SSF69742">
    <property type="entry name" value="Glutamyl tRNA-reductase catalytic, N-terminal domain"/>
    <property type="match status" value="1"/>
</dbReference>
<keyword evidence="5 9" id="KW-0560">Oxidoreductase</keyword>
<comment type="subunit">
    <text evidence="9">Homodimer.</text>
</comment>
<organism evidence="18 19">
    <name type="scientific">Mariniblastus fucicola</name>
    <dbReference type="NCBI Taxonomy" id="980251"/>
    <lineage>
        <taxon>Bacteria</taxon>
        <taxon>Pseudomonadati</taxon>
        <taxon>Planctomycetota</taxon>
        <taxon>Planctomycetia</taxon>
        <taxon>Pirellulales</taxon>
        <taxon>Pirellulaceae</taxon>
        <taxon>Mariniblastus</taxon>
    </lineage>
</organism>
<evidence type="ECO:0000256" key="13">
    <source>
        <dbReference type="PIRSR" id="PIRSR000445-4"/>
    </source>
</evidence>
<dbReference type="NCBIfam" id="TIGR01035">
    <property type="entry name" value="hemA"/>
    <property type="match status" value="1"/>
</dbReference>
<comment type="function">
    <text evidence="9">Catalyzes the NADPH-dependent reduction of glutamyl-tRNA(Glu) to glutamate 1-semialdehyde (GSA).</text>
</comment>
<dbReference type="Pfam" id="PF00745">
    <property type="entry name" value="GlutR_dimer"/>
    <property type="match status" value="1"/>
</dbReference>
<dbReference type="RefSeq" id="WP_075085690.1">
    <property type="nucleotide sequence ID" value="NZ_CP042912.1"/>
</dbReference>
<evidence type="ECO:0000256" key="14">
    <source>
        <dbReference type="RuleBase" id="RU000584"/>
    </source>
</evidence>
<feature type="binding site" evidence="9 11">
    <location>
        <position position="122"/>
    </location>
    <ligand>
        <name>substrate</name>
    </ligand>
</feature>
<dbReference type="Gene3D" id="3.30.460.30">
    <property type="entry name" value="Glutamyl-tRNA reductase, N-terminal domain"/>
    <property type="match status" value="1"/>
</dbReference>
<evidence type="ECO:0000256" key="9">
    <source>
        <dbReference type="HAMAP-Rule" id="MF_00087"/>
    </source>
</evidence>
<dbReference type="FunFam" id="3.40.50.720:FF:000031">
    <property type="entry name" value="Glutamyl-tRNA reductase"/>
    <property type="match status" value="1"/>
</dbReference>
<evidence type="ECO:0000256" key="2">
    <source>
        <dbReference type="ARBA" id="ARBA00005916"/>
    </source>
</evidence>
<dbReference type="PANTHER" id="PTHR43013">
    <property type="entry name" value="GLUTAMYL-TRNA REDUCTASE"/>
    <property type="match status" value="1"/>
</dbReference>
<feature type="binding site" evidence="9 12">
    <location>
        <begin position="192"/>
        <end position="197"/>
    </location>
    <ligand>
        <name>NADP(+)</name>
        <dbReference type="ChEBI" id="CHEBI:58349"/>
    </ligand>
</feature>
<evidence type="ECO:0000259" key="17">
    <source>
        <dbReference type="Pfam" id="PF05201"/>
    </source>
</evidence>
<comment type="similarity">
    <text evidence="2 9 14">Belongs to the glutamyl-tRNA reductase family.</text>
</comment>
<dbReference type="SUPFAM" id="SSF69075">
    <property type="entry name" value="Glutamyl tRNA-reductase dimerization domain"/>
    <property type="match status" value="1"/>
</dbReference>
<dbReference type="EC" id="1.2.1.70" evidence="3 9"/>
<comment type="catalytic activity">
    <reaction evidence="7 9 14">
        <text>(S)-4-amino-5-oxopentanoate + tRNA(Glu) + NADP(+) = L-glutamyl-tRNA(Glu) + NADPH + H(+)</text>
        <dbReference type="Rhea" id="RHEA:12344"/>
        <dbReference type="Rhea" id="RHEA-COMP:9663"/>
        <dbReference type="Rhea" id="RHEA-COMP:9680"/>
        <dbReference type="ChEBI" id="CHEBI:15378"/>
        <dbReference type="ChEBI" id="CHEBI:57501"/>
        <dbReference type="ChEBI" id="CHEBI:57783"/>
        <dbReference type="ChEBI" id="CHEBI:58349"/>
        <dbReference type="ChEBI" id="CHEBI:78442"/>
        <dbReference type="ChEBI" id="CHEBI:78520"/>
        <dbReference type="EC" id="1.2.1.70"/>
    </reaction>
</comment>
<feature type="domain" description="Tetrapyrrole biosynthesis glutamyl-tRNA reductase dimerisation" evidence="15">
    <location>
        <begin position="324"/>
        <end position="427"/>
    </location>
</feature>
<comment type="pathway">
    <text evidence="1 9 14">Porphyrin-containing compound metabolism; protoporphyrin-IX biosynthesis; 5-aminolevulinate from L-glutamyl-tRNA(Glu): step 1/2.</text>
</comment>
<feature type="site" description="Important for activity" evidence="9 13">
    <location>
        <position position="101"/>
    </location>
</feature>
<evidence type="ECO:0000259" key="15">
    <source>
        <dbReference type="Pfam" id="PF00745"/>
    </source>
</evidence>
<dbReference type="Gene3D" id="3.40.50.720">
    <property type="entry name" value="NAD(P)-binding Rossmann-like Domain"/>
    <property type="match status" value="1"/>
</dbReference>
<evidence type="ECO:0000313" key="18">
    <source>
        <dbReference type="EMBL" id="QEG20251.1"/>
    </source>
</evidence>
<evidence type="ECO:0000313" key="19">
    <source>
        <dbReference type="Proteomes" id="UP000322214"/>
    </source>
</evidence>
<proteinExistence type="inferred from homology"/>
<keyword evidence="6 9" id="KW-0627">Porphyrin biosynthesis</keyword>
<evidence type="ECO:0000256" key="8">
    <source>
        <dbReference type="ARBA" id="ARBA00068659"/>
    </source>
</evidence>
<comment type="domain">
    <text evidence="9">Possesses an unusual extended V-shaped dimeric structure with each monomer consisting of three distinct domains arranged along a curved 'spinal' alpha-helix. The N-terminal catalytic domain specifically recognizes the glutamate moiety of the substrate. The second domain is the NADPH-binding domain, and the third C-terminal domain is responsible for dimerization.</text>
</comment>
<dbReference type="GO" id="GO:0019353">
    <property type="term" value="P:protoporphyrinogen IX biosynthetic process from glutamate"/>
    <property type="evidence" value="ECO:0007669"/>
    <property type="project" value="TreeGrafter"/>
</dbReference>
<dbReference type="InterPro" id="IPR036453">
    <property type="entry name" value="GluRdtase_dimer_dom_sf"/>
</dbReference>
<evidence type="ECO:0000259" key="16">
    <source>
        <dbReference type="Pfam" id="PF01488"/>
    </source>
</evidence>
<feature type="domain" description="Glutamyl-tRNA reductase N-terminal" evidence="17">
    <location>
        <begin position="6"/>
        <end position="158"/>
    </location>
</feature>
<dbReference type="UniPathway" id="UPA00251">
    <property type="reaction ID" value="UER00316"/>
</dbReference>
<evidence type="ECO:0000256" key="11">
    <source>
        <dbReference type="PIRSR" id="PIRSR000445-2"/>
    </source>
</evidence>
<sequence length="428" mass="48130">MNMMVIGCSHHVADAAFRERVSFAPDQISGFLDSYYSKHPQTEALLLSTCNRTELYVLSEQAGAVPSRSELIELLSSRHGITAEELDLALYTHRDTDAISHLFSVSSSLDSMVVGESQIIAQVKQAYEAAIDARPKAPLIHRTFDAAIRVAKRVSTETKIHENRISVPSVAINVLAKQIFERFDNKKVLVLGAGEMAEETLTYLKAAGASQITIANRTHERALAVAEKFGGQTAPWSDLQQQLAQADLVVSTTGAKQPIVDVDSFKPVMKARNQKMLFVLDLAIPRDFDDRIGQQFDNVYLYSLDDLQRECERNMDSRKTQWPKARKIVQDETESFFRDTRRRASGSTIAQLKKQANSIKDDEFKRLMNRLDSVSDGDRQQIEKAFHRLVNKILHPPLESIQKESNTDEAQPEPVGLVEAMKRLFQLD</sequence>
<name>A0A5B9PAV2_9BACT</name>
<dbReference type="InterPro" id="IPR036291">
    <property type="entry name" value="NAD(P)-bd_dom_sf"/>
</dbReference>
<evidence type="ECO:0000256" key="12">
    <source>
        <dbReference type="PIRSR" id="PIRSR000445-3"/>
    </source>
</evidence>
<dbReference type="AlphaFoldDB" id="A0A5B9PAV2"/>
<dbReference type="InterPro" id="IPR006151">
    <property type="entry name" value="Shikm_DH/Glu-tRNA_Rdtase"/>
</dbReference>
<dbReference type="Pfam" id="PF05201">
    <property type="entry name" value="GlutR_N"/>
    <property type="match status" value="1"/>
</dbReference>
<dbReference type="InterPro" id="IPR015896">
    <property type="entry name" value="4pyrrol_synth_GluRdtase_dimer"/>
</dbReference>
<protein>
    <recommendedName>
        <fullName evidence="8 9">Glutamyl-tRNA reductase</fullName>
        <shortName evidence="9">GluTR</shortName>
        <ecNumber evidence="3 9">1.2.1.70</ecNumber>
    </recommendedName>
</protein>
<dbReference type="OrthoDB" id="110209at2"/>